<comment type="caution">
    <text evidence="1">The sequence shown here is derived from an EMBL/GenBank/DDBJ whole genome shotgun (WGS) entry which is preliminary data.</text>
</comment>
<reference evidence="1 2" key="1">
    <citation type="journal article" date="2020" name="Cell">
        <title>Large-Scale Comparative Analyses of Tick Genomes Elucidate Their Genetic Diversity and Vector Capacities.</title>
        <authorList>
            <consortium name="Tick Genome and Microbiome Consortium (TIGMIC)"/>
            <person name="Jia N."/>
            <person name="Wang J."/>
            <person name="Shi W."/>
            <person name="Du L."/>
            <person name="Sun Y."/>
            <person name="Zhan W."/>
            <person name="Jiang J.F."/>
            <person name="Wang Q."/>
            <person name="Zhang B."/>
            <person name="Ji P."/>
            <person name="Bell-Sakyi L."/>
            <person name="Cui X.M."/>
            <person name="Yuan T.T."/>
            <person name="Jiang B.G."/>
            <person name="Yang W.F."/>
            <person name="Lam T.T."/>
            <person name="Chang Q.C."/>
            <person name="Ding S.J."/>
            <person name="Wang X.J."/>
            <person name="Zhu J.G."/>
            <person name="Ruan X.D."/>
            <person name="Zhao L."/>
            <person name="Wei J.T."/>
            <person name="Ye R.Z."/>
            <person name="Que T.C."/>
            <person name="Du C.H."/>
            <person name="Zhou Y.H."/>
            <person name="Cheng J.X."/>
            <person name="Dai P.F."/>
            <person name="Guo W.B."/>
            <person name="Han X.H."/>
            <person name="Huang E.J."/>
            <person name="Li L.F."/>
            <person name="Wei W."/>
            <person name="Gao Y.C."/>
            <person name="Liu J.Z."/>
            <person name="Shao H.Z."/>
            <person name="Wang X."/>
            <person name="Wang C.C."/>
            <person name="Yang T.C."/>
            <person name="Huo Q.B."/>
            <person name="Li W."/>
            <person name="Chen H.Y."/>
            <person name="Chen S.E."/>
            <person name="Zhou L.G."/>
            <person name="Ni X.B."/>
            <person name="Tian J.H."/>
            <person name="Sheng Y."/>
            <person name="Liu T."/>
            <person name="Pan Y.S."/>
            <person name="Xia L.Y."/>
            <person name="Li J."/>
            <person name="Zhao F."/>
            <person name="Cao W.C."/>
        </authorList>
    </citation>
    <scope>NUCLEOTIDE SEQUENCE [LARGE SCALE GENOMIC DNA]</scope>
    <source>
        <strain evidence="1">Iper-2018</strain>
    </source>
</reference>
<name>A0AC60PZX3_IXOPE</name>
<accession>A0AC60PZX3</accession>
<dbReference type="EMBL" id="JABSTQ010009689">
    <property type="protein sequence ID" value="KAG0426768.1"/>
    <property type="molecule type" value="Genomic_DNA"/>
</dbReference>
<gene>
    <name evidence="1" type="ORF">HPB47_026141</name>
</gene>
<proteinExistence type="predicted"/>
<keyword evidence="2" id="KW-1185">Reference proteome</keyword>
<evidence type="ECO:0000313" key="1">
    <source>
        <dbReference type="EMBL" id="KAG0426768.1"/>
    </source>
</evidence>
<organism evidence="1 2">
    <name type="scientific">Ixodes persulcatus</name>
    <name type="common">Taiga tick</name>
    <dbReference type="NCBI Taxonomy" id="34615"/>
    <lineage>
        <taxon>Eukaryota</taxon>
        <taxon>Metazoa</taxon>
        <taxon>Ecdysozoa</taxon>
        <taxon>Arthropoda</taxon>
        <taxon>Chelicerata</taxon>
        <taxon>Arachnida</taxon>
        <taxon>Acari</taxon>
        <taxon>Parasitiformes</taxon>
        <taxon>Ixodida</taxon>
        <taxon>Ixodoidea</taxon>
        <taxon>Ixodidae</taxon>
        <taxon>Ixodinae</taxon>
        <taxon>Ixodes</taxon>
    </lineage>
</organism>
<evidence type="ECO:0000313" key="2">
    <source>
        <dbReference type="Proteomes" id="UP000805193"/>
    </source>
</evidence>
<dbReference type="Proteomes" id="UP000805193">
    <property type="component" value="Unassembled WGS sequence"/>
</dbReference>
<sequence length="384" mass="39493">MLLAIWAQCFPVGCSLGRSPVQLAEVSWQALPGGVRSPHSALGLGKPWRPGGDEDAMHEEDDLILRTAAMRRLEKNGDPAKVVLGSIGTLLILNLESGELASSLSHHLGVVAPIVSCGGVPPTRRGGSGGGVAGDEDSAAVEADSSRRLRGVPSYGATPSSALLFKDSALKNPISPQRIERNNNLIGAPTLPLVLGAASSVPERAARGAGRGGGVWGRGPGRPIRESVGGACGRSARRAPGPRAGSAWRLAAGARAVRSTRGGERARRVNPPGGGESCVAMDSLGDPLCLQDLVAGVGPADTTSMTLATLAPPAVAMHHHHHHHAMAGHHHLGGALNSACSAAALHHDAEQKKRGKPLKIPGISRPPPQGHVTCSRACLRINYT</sequence>
<protein>
    <submittedName>
        <fullName evidence="1">Uncharacterized protein</fullName>
    </submittedName>
</protein>